<sequence>MAPETTLTRPIVLIGLMGAGKTSVGRKLASALRVPFRDSDAEIVKAAGQSIPQIFATLGEPAFRDGERRVIARLLGEKPSIIATGGGAWMDAETRAAVAAQGTSIWIDATVETLWNRVRDKTGRPLLDEPDPRGVLEALAAARYPVYAQAELRVLSEAGQTHEAMVDRIIAALKSAGKIA</sequence>
<keyword evidence="7" id="KW-0460">Magnesium</keyword>
<dbReference type="HAMAP" id="MF_00109">
    <property type="entry name" value="Shikimate_kinase"/>
    <property type="match status" value="1"/>
</dbReference>
<keyword evidence="1 7" id="KW-0028">Amino-acid biosynthesis</keyword>
<organism evidence="8 9">
    <name type="scientific">Pontivivens insulae</name>
    <dbReference type="NCBI Taxonomy" id="1639689"/>
    <lineage>
        <taxon>Bacteria</taxon>
        <taxon>Pseudomonadati</taxon>
        <taxon>Pseudomonadota</taxon>
        <taxon>Alphaproteobacteria</taxon>
        <taxon>Rhodobacterales</taxon>
        <taxon>Paracoccaceae</taxon>
        <taxon>Pontivivens</taxon>
    </lineage>
</organism>
<keyword evidence="4 7" id="KW-0418">Kinase</keyword>
<gene>
    <name evidence="7 8" type="primary">aroK</name>
    <name evidence="8" type="ORF">POI8812_01642</name>
</gene>
<dbReference type="GO" id="GO:0004765">
    <property type="term" value="F:shikimate kinase activity"/>
    <property type="evidence" value="ECO:0007669"/>
    <property type="project" value="UniProtKB-UniRule"/>
</dbReference>
<dbReference type="Pfam" id="PF01202">
    <property type="entry name" value="SKI"/>
    <property type="match status" value="1"/>
</dbReference>
<feature type="binding site" evidence="7">
    <location>
        <position position="124"/>
    </location>
    <ligand>
        <name>ATP</name>
        <dbReference type="ChEBI" id="CHEBI:30616"/>
    </ligand>
</feature>
<keyword evidence="6 7" id="KW-0057">Aromatic amino acid biosynthesis</keyword>
<dbReference type="InterPro" id="IPR031322">
    <property type="entry name" value="Shikimate/glucono_kinase"/>
</dbReference>
<dbReference type="CDD" id="cd00464">
    <property type="entry name" value="SK"/>
    <property type="match status" value="1"/>
</dbReference>
<dbReference type="UniPathway" id="UPA00053">
    <property type="reaction ID" value="UER00088"/>
</dbReference>
<dbReference type="GO" id="GO:0005524">
    <property type="term" value="F:ATP binding"/>
    <property type="evidence" value="ECO:0007669"/>
    <property type="project" value="UniProtKB-UniRule"/>
</dbReference>
<dbReference type="SUPFAM" id="SSF52540">
    <property type="entry name" value="P-loop containing nucleoside triphosphate hydrolases"/>
    <property type="match status" value="1"/>
</dbReference>
<feature type="binding site" evidence="7">
    <location>
        <position position="22"/>
    </location>
    <ligand>
        <name>Mg(2+)</name>
        <dbReference type="ChEBI" id="CHEBI:18420"/>
    </ligand>
</feature>
<dbReference type="EMBL" id="OMKW01000002">
    <property type="protein sequence ID" value="SPF29334.1"/>
    <property type="molecule type" value="Genomic_DNA"/>
</dbReference>
<dbReference type="PANTHER" id="PTHR21087:SF16">
    <property type="entry name" value="SHIKIMATE KINASE 1, CHLOROPLASTIC"/>
    <property type="match status" value="1"/>
</dbReference>
<evidence type="ECO:0000256" key="4">
    <source>
        <dbReference type="ARBA" id="ARBA00022777"/>
    </source>
</evidence>
<dbReference type="RefSeq" id="WP_211310402.1">
    <property type="nucleotide sequence ID" value="NZ_OMKW01000002.1"/>
</dbReference>
<dbReference type="Gene3D" id="3.40.50.300">
    <property type="entry name" value="P-loop containing nucleotide triphosphate hydrolases"/>
    <property type="match status" value="1"/>
</dbReference>
<keyword evidence="2 7" id="KW-0808">Transferase</keyword>
<reference evidence="8 9" key="1">
    <citation type="submission" date="2018-03" db="EMBL/GenBank/DDBJ databases">
        <authorList>
            <person name="Keele B.F."/>
        </authorList>
    </citation>
    <scope>NUCLEOTIDE SEQUENCE [LARGE SCALE GENOMIC DNA]</scope>
    <source>
        <strain evidence="8 9">CeCT 8812</strain>
    </source>
</reference>
<keyword evidence="9" id="KW-1185">Reference proteome</keyword>
<comment type="cofactor">
    <cofactor evidence="7">
        <name>Mg(2+)</name>
        <dbReference type="ChEBI" id="CHEBI:18420"/>
    </cofactor>
    <text evidence="7">Binds 1 Mg(2+) ion per subunit.</text>
</comment>
<evidence type="ECO:0000313" key="9">
    <source>
        <dbReference type="Proteomes" id="UP000244932"/>
    </source>
</evidence>
<dbReference type="GO" id="GO:0000287">
    <property type="term" value="F:magnesium ion binding"/>
    <property type="evidence" value="ECO:0007669"/>
    <property type="project" value="UniProtKB-UniRule"/>
</dbReference>
<comment type="subunit">
    <text evidence="7">Monomer.</text>
</comment>
<comment type="subcellular location">
    <subcellularLocation>
        <location evidence="7">Cytoplasm</location>
    </subcellularLocation>
</comment>
<evidence type="ECO:0000256" key="2">
    <source>
        <dbReference type="ARBA" id="ARBA00022679"/>
    </source>
</evidence>
<proteinExistence type="inferred from homology"/>
<protein>
    <recommendedName>
        <fullName evidence="7">Shikimate kinase</fullName>
        <shortName evidence="7">SK</shortName>
        <ecNumber evidence="7">2.7.1.71</ecNumber>
    </recommendedName>
</protein>
<dbReference type="GO" id="GO:0009073">
    <property type="term" value="P:aromatic amino acid family biosynthetic process"/>
    <property type="evidence" value="ECO:0007669"/>
    <property type="project" value="UniProtKB-KW"/>
</dbReference>
<feature type="binding site" evidence="7">
    <location>
        <position position="40"/>
    </location>
    <ligand>
        <name>substrate</name>
    </ligand>
</feature>
<dbReference type="PRINTS" id="PR01100">
    <property type="entry name" value="SHIKIMTKNASE"/>
</dbReference>
<feature type="binding site" evidence="7">
    <location>
        <position position="160"/>
    </location>
    <ligand>
        <name>ATP</name>
        <dbReference type="ChEBI" id="CHEBI:30616"/>
    </ligand>
</feature>
<dbReference type="InterPro" id="IPR000623">
    <property type="entry name" value="Shikimate_kinase/TSH1"/>
</dbReference>
<feature type="binding site" evidence="7">
    <location>
        <position position="64"/>
    </location>
    <ligand>
        <name>substrate</name>
    </ligand>
</feature>
<dbReference type="AlphaFoldDB" id="A0A2R8AAS6"/>
<keyword evidence="3 7" id="KW-0547">Nucleotide-binding</keyword>
<feature type="binding site" evidence="7">
    <location>
        <position position="86"/>
    </location>
    <ligand>
        <name>substrate</name>
    </ligand>
</feature>
<dbReference type="NCBIfam" id="NF010552">
    <property type="entry name" value="PRK13946.1"/>
    <property type="match status" value="1"/>
</dbReference>
<accession>A0A2R8AAS6</accession>
<comment type="function">
    <text evidence="7">Catalyzes the specific phosphorylation of the 3-hydroxyl group of shikimic acid using ATP as a cosubstrate.</text>
</comment>
<evidence type="ECO:0000256" key="1">
    <source>
        <dbReference type="ARBA" id="ARBA00022605"/>
    </source>
</evidence>
<evidence type="ECO:0000313" key="8">
    <source>
        <dbReference type="EMBL" id="SPF29334.1"/>
    </source>
</evidence>
<feature type="binding site" evidence="7">
    <location>
        <begin position="18"/>
        <end position="23"/>
    </location>
    <ligand>
        <name>ATP</name>
        <dbReference type="ChEBI" id="CHEBI:30616"/>
    </ligand>
</feature>
<evidence type="ECO:0000256" key="7">
    <source>
        <dbReference type="HAMAP-Rule" id="MF_00109"/>
    </source>
</evidence>
<comment type="similarity">
    <text evidence="7">Belongs to the shikimate kinase family.</text>
</comment>
<dbReference type="PANTHER" id="PTHR21087">
    <property type="entry name" value="SHIKIMATE KINASE"/>
    <property type="match status" value="1"/>
</dbReference>
<evidence type="ECO:0000256" key="6">
    <source>
        <dbReference type="ARBA" id="ARBA00023141"/>
    </source>
</evidence>
<dbReference type="GO" id="GO:0009423">
    <property type="term" value="P:chorismate biosynthetic process"/>
    <property type="evidence" value="ECO:0007669"/>
    <property type="project" value="UniProtKB-UniRule"/>
</dbReference>
<keyword evidence="7" id="KW-0963">Cytoplasm</keyword>
<evidence type="ECO:0000256" key="5">
    <source>
        <dbReference type="ARBA" id="ARBA00022840"/>
    </source>
</evidence>
<dbReference type="EC" id="2.7.1.71" evidence="7"/>
<dbReference type="Proteomes" id="UP000244932">
    <property type="component" value="Unassembled WGS sequence"/>
</dbReference>
<evidence type="ECO:0000256" key="3">
    <source>
        <dbReference type="ARBA" id="ARBA00022741"/>
    </source>
</evidence>
<keyword evidence="7" id="KW-0479">Metal-binding</keyword>
<name>A0A2R8AAS6_9RHOB</name>
<keyword evidence="5 7" id="KW-0067">ATP-binding</keyword>
<dbReference type="InterPro" id="IPR027417">
    <property type="entry name" value="P-loop_NTPase"/>
</dbReference>
<comment type="pathway">
    <text evidence="7">Metabolic intermediate biosynthesis; chorismate biosynthesis; chorismate from D-erythrose 4-phosphate and phosphoenolpyruvate: step 5/7.</text>
</comment>
<feature type="binding site" evidence="7">
    <location>
        <position position="143"/>
    </location>
    <ligand>
        <name>substrate</name>
    </ligand>
</feature>
<comment type="catalytic activity">
    <reaction evidence="7">
        <text>shikimate + ATP = 3-phosphoshikimate + ADP + H(+)</text>
        <dbReference type="Rhea" id="RHEA:13121"/>
        <dbReference type="ChEBI" id="CHEBI:15378"/>
        <dbReference type="ChEBI" id="CHEBI:30616"/>
        <dbReference type="ChEBI" id="CHEBI:36208"/>
        <dbReference type="ChEBI" id="CHEBI:145989"/>
        <dbReference type="ChEBI" id="CHEBI:456216"/>
        <dbReference type="EC" id="2.7.1.71"/>
    </reaction>
</comment>
<dbReference type="GO" id="GO:0008652">
    <property type="term" value="P:amino acid biosynthetic process"/>
    <property type="evidence" value="ECO:0007669"/>
    <property type="project" value="UniProtKB-KW"/>
</dbReference>
<dbReference type="GO" id="GO:0005829">
    <property type="term" value="C:cytosol"/>
    <property type="evidence" value="ECO:0007669"/>
    <property type="project" value="TreeGrafter"/>
</dbReference>